<dbReference type="SUPFAM" id="SSF51735">
    <property type="entry name" value="NAD(P)-binding Rossmann-fold domains"/>
    <property type="match status" value="1"/>
</dbReference>
<evidence type="ECO:0000313" key="3">
    <source>
        <dbReference type="Proteomes" id="UP001143307"/>
    </source>
</evidence>
<dbReference type="InterPro" id="IPR000683">
    <property type="entry name" value="Gfo/Idh/MocA-like_OxRdtase_N"/>
</dbReference>
<evidence type="ECO:0000259" key="1">
    <source>
        <dbReference type="Pfam" id="PF01408"/>
    </source>
</evidence>
<dbReference type="Gene3D" id="3.30.360.10">
    <property type="entry name" value="Dihydrodipicolinate Reductase, domain 2"/>
    <property type="match status" value="1"/>
</dbReference>
<dbReference type="PANTHER" id="PTHR43249">
    <property type="entry name" value="UDP-N-ACETYL-2-AMINO-2-DEOXY-D-GLUCURONATE OXIDASE"/>
    <property type="match status" value="1"/>
</dbReference>
<dbReference type="PANTHER" id="PTHR43249:SF1">
    <property type="entry name" value="D-GLUCOSIDE 3-DEHYDROGENASE"/>
    <property type="match status" value="1"/>
</dbReference>
<dbReference type="InterPro" id="IPR052515">
    <property type="entry name" value="Gfo/Idh/MocA_Oxidoreductase"/>
</dbReference>
<evidence type="ECO:0000313" key="2">
    <source>
        <dbReference type="EMBL" id="MCX2974048.1"/>
    </source>
</evidence>
<organism evidence="2 3">
    <name type="scientific">Candidatus Seongchinamella marina</name>
    <dbReference type="NCBI Taxonomy" id="2518990"/>
    <lineage>
        <taxon>Bacteria</taxon>
        <taxon>Pseudomonadati</taxon>
        <taxon>Pseudomonadota</taxon>
        <taxon>Gammaproteobacteria</taxon>
        <taxon>Cellvibrionales</taxon>
        <taxon>Halieaceae</taxon>
        <taxon>Seongchinamella</taxon>
    </lineage>
</organism>
<gene>
    <name evidence="2" type="ORF">EYC87_10690</name>
</gene>
<name>A0ABT3SVM0_9GAMM</name>
<reference evidence="2" key="1">
    <citation type="submission" date="2019-02" db="EMBL/GenBank/DDBJ databases">
        <authorList>
            <person name="Li S.-H."/>
        </authorList>
    </citation>
    <scope>NUCLEOTIDE SEQUENCE</scope>
    <source>
        <strain evidence="2">IMCC8485</strain>
    </source>
</reference>
<comment type="caution">
    <text evidence="2">The sequence shown here is derived from an EMBL/GenBank/DDBJ whole genome shotgun (WGS) entry which is preliminary data.</text>
</comment>
<protein>
    <recommendedName>
        <fullName evidence="1">Gfo/Idh/MocA-like oxidoreductase N-terminal domain-containing protein</fullName>
    </recommendedName>
</protein>
<dbReference type="Proteomes" id="UP001143307">
    <property type="component" value="Unassembled WGS sequence"/>
</dbReference>
<sequence>MRAGFPNSPRTQYRAEMAINKETCIKIPKSKKTDGVNPTRHSVQTRRLWSTELQCPGRAYHRNSSLTVSSSPKVVIVGARSARQGTGPFIAAGLSAAGARIGGIVGTSEASINAALNGLKHDWGIETVGHSSLSAALSAIQPDAVAICSPWRFHADQLREVAEANCHCLVEKPLAWPASIEKVDSLIAEYENRGLLLDLVGQWPATLSAFSALHSSIPESIDTFRMRLSPISIGEDMLADAAPHFISMLQALAGPGDCLACTAERDADNTKLTLTCTYKHGGGSLSAQLLLETCKERPRPAWYEVNDLRVDRSVTLPQYSQELIGNGERVPVVDPMHQVTAQFLSALDAGAVTKGKLLRSAHRNLLQLAAA</sequence>
<feature type="domain" description="Gfo/Idh/MocA-like oxidoreductase N-terminal" evidence="1">
    <location>
        <begin position="73"/>
        <end position="195"/>
    </location>
</feature>
<dbReference type="Gene3D" id="3.40.50.720">
    <property type="entry name" value="NAD(P)-binding Rossmann-like Domain"/>
    <property type="match status" value="1"/>
</dbReference>
<proteinExistence type="predicted"/>
<accession>A0ABT3SVM0</accession>
<dbReference type="InterPro" id="IPR036291">
    <property type="entry name" value="NAD(P)-bd_dom_sf"/>
</dbReference>
<keyword evidence="3" id="KW-1185">Reference proteome</keyword>
<dbReference type="Pfam" id="PF01408">
    <property type="entry name" value="GFO_IDH_MocA"/>
    <property type="match status" value="1"/>
</dbReference>
<dbReference type="EMBL" id="SHNP01000003">
    <property type="protein sequence ID" value="MCX2974048.1"/>
    <property type="molecule type" value="Genomic_DNA"/>
</dbReference>